<feature type="transmembrane region" description="Helical" evidence="2">
    <location>
        <begin position="424"/>
        <end position="442"/>
    </location>
</feature>
<evidence type="ECO:0000256" key="1">
    <source>
        <dbReference type="SAM" id="Coils"/>
    </source>
</evidence>
<feature type="transmembrane region" description="Helical" evidence="2">
    <location>
        <begin position="287"/>
        <end position="308"/>
    </location>
</feature>
<keyword evidence="2" id="KW-0812">Transmembrane</keyword>
<feature type="coiled-coil region" evidence="1">
    <location>
        <begin position="4"/>
        <end position="31"/>
    </location>
</feature>
<dbReference type="STRING" id="485916.Dtox_1663"/>
<dbReference type="Pfam" id="PF10101">
    <property type="entry name" value="DUF2339"/>
    <property type="match status" value="2"/>
</dbReference>
<feature type="transmembrane region" description="Helical" evidence="2">
    <location>
        <begin position="233"/>
        <end position="251"/>
    </location>
</feature>
<organism evidence="3 4">
    <name type="scientific">Desulfofarcimen acetoxidans (strain ATCC 49208 / DSM 771 / KCTC 5769 / VKM B-1644 / 5575)</name>
    <name type="common">Desulfotomaculum acetoxidans</name>
    <dbReference type="NCBI Taxonomy" id="485916"/>
    <lineage>
        <taxon>Bacteria</taxon>
        <taxon>Bacillati</taxon>
        <taxon>Bacillota</taxon>
        <taxon>Clostridia</taxon>
        <taxon>Eubacteriales</taxon>
        <taxon>Peptococcaceae</taxon>
        <taxon>Desulfofarcimen</taxon>
    </lineage>
</organism>
<feature type="transmembrane region" description="Helical" evidence="2">
    <location>
        <begin position="182"/>
        <end position="203"/>
    </location>
</feature>
<name>C8VWG8_DESAS</name>
<feature type="transmembrane region" description="Helical" evidence="2">
    <location>
        <begin position="99"/>
        <end position="116"/>
    </location>
</feature>
<dbReference type="KEGG" id="dae:Dtox_1663"/>
<evidence type="ECO:0000313" key="4">
    <source>
        <dbReference type="Proteomes" id="UP000002217"/>
    </source>
</evidence>
<reference evidence="3 4" key="1">
    <citation type="journal article" date="2009" name="Stand. Genomic Sci.">
        <title>Complete genome sequence of Desulfotomaculum acetoxidans type strain (5575).</title>
        <authorList>
            <person name="Spring S."/>
            <person name="Lapidus A."/>
            <person name="Schroder M."/>
            <person name="Gleim D."/>
            <person name="Sims D."/>
            <person name="Meincke L."/>
            <person name="Glavina Del Rio T."/>
            <person name="Tice H."/>
            <person name="Copeland A."/>
            <person name="Cheng J.F."/>
            <person name="Lucas S."/>
            <person name="Chen F."/>
            <person name="Nolan M."/>
            <person name="Bruce D."/>
            <person name="Goodwin L."/>
            <person name="Pitluck S."/>
            <person name="Ivanova N."/>
            <person name="Mavromatis K."/>
            <person name="Mikhailova N."/>
            <person name="Pati A."/>
            <person name="Chen A."/>
            <person name="Palaniappan K."/>
            <person name="Land M."/>
            <person name="Hauser L."/>
            <person name="Chang Y.J."/>
            <person name="Jeffries C.D."/>
            <person name="Chain P."/>
            <person name="Saunders E."/>
            <person name="Brettin T."/>
            <person name="Detter J.C."/>
            <person name="Goker M."/>
            <person name="Bristow J."/>
            <person name="Eisen J.A."/>
            <person name="Markowitz V."/>
            <person name="Hugenholtz P."/>
            <person name="Kyrpides N.C."/>
            <person name="Klenk H.P."/>
            <person name="Han C."/>
        </authorList>
    </citation>
    <scope>NUCLEOTIDE SEQUENCE [LARGE SCALE GENOMIC DNA]</scope>
    <source>
        <strain evidence="4">ATCC 49208 / DSM 771 / VKM B-1644</strain>
    </source>
</reference>
<dbReference type="OrthoDB" id="1805246at2"/>
<feature type="transmembrane region" description="Helical" evidence="2">
    <location>
        <begin position="486"/>
        <end position="506"/>
    </location>
</feature>
<evidence type="ECO:0000313" key="3">
    <source>
        <dbReference type="EMBL" id="ACV62520.1"/>
    </source>
</evidence>
<feature type="transmembrane region" description="Helical" evidence="2">
    <location>
        <begin position="156"/>
        <end position="176"/>
    </location>
</feature>
<keyword evidence="2" id="KW-1133">Transmembrane helix</keyword>
<feature type="transmembrane region" description="Helical" evidence="2">
    <location>
        <begin position="518"/>
        <end position="537"/>
    </location>
</feature>
<dbReference type="AlphaFoldDB" id="C8VWG8"/>
<dbReference type="HOGENOM" id="CLU_014077_1_0_9"/>
<dbReference type="PANTHER" id="PTHR38434">
    <property type="entry name" value="BLL2549 PROTEIN"/>
    <property type="match status" value="1"/>
</dbReference>
<protein>
    <submittedName>
        <fullName evidence="3">Membrane protein-like protein</fullName>
    </submittedName>
</protein>
<keyword evidence="2" id="KW-0472">Membrane</keyword>
<feature type="transmembrane region" description="Helical" evidence="2">
    <location>
        <begin position="210"/>
        <end position="227"/>
    </location>
</feature>
<feature type="transmembrane region" description="Helical" evidence="2">
    <location>
        <begin position="454"/>
        <end position="474"/>
    </location>
</feature>
<keyword evidence="1" id="KW-0175">Coiled coil</keyword>
<sequence>MVDDNTMLEKIKSLSLEIEELKNRVAVLEDVFCKEEVPVNNHATDIPVVTAASINVQKNPVKTEIPNQVRPSGSPNLIKENLANKFNETGLENIIGGTWLNRIGIIVIFFGAAYFLKYSFDNKWIGELARIIIGYISGIALIACSELVLRRKYSYFAQGFTGGGIGIIYLTTFAAVNFYHLMYPSVAFAVMVFTAFSGGILAVHNDGYSIAVLSALGGFLTPFLIGSTEARPLLLLSYIAALNLAVLYLAYNKNWRSLNLLAFFSTALVYTVYHFNAYSVADKNLWLNQVFLTIYFIIFGTLSFFYNIRHNEKTSARDIALLLLNAAFFYISASNNLDNVNEDWLDLLAVTLALVYMALAVFLHKRKLGDRLLFLTILGTGIAFATIAVPLLFDQNWTYPAWATEALVLVYAGIKGGNIWVRRAGLILLSLVGLEVFTRYPYFLKSPFPVLNHYSITACLATIGFYFVAHMYFHRPEMTEKERFKVWPAAIIATVLAIKEISWEVTNFLDYFNINFSYNFSVSMAWVLFAVFLLLLGMKKDIKGFRYISLSLFGLTTVKVMLFDLSGLAMIYRVLILFIVGIVLVGVSFVYQKRDRTGGD</sequence>
<feature type="transmembrane region" description="Helical" evidence="2">
    <location>
        <begin position="258"/>
        <end position="275"/>
    </location>
</feature>
<dbReference type="PANTHER" id="PTHR38434:SF1">
    <property type="entry name" value="BLL2549 PROTEIN"/>
    <property type="match status" value="1"/>
</dbReference>
<feature type="transmembrane region" description="Helical" evidence="2">
    <location>
        <begin position="128"/>
        <end position="149"/>
    </location>
</feature>
<feature type="transmembrane region" description="Helical" evidence="2">
    <location>
        <begin position="372"/>
        <end position="393"/>
    </location>
</feature>
<proteinExistence type="predicted"/>
<dbReference type="RefSeq" id="WP_015757231.1">
    <property type="nucleotide sequence ID" value="NC_013216.1"/>
</dbReference>
<evidence type="ECO:0000256" key="2">
    <source>
        <dbReference type="SAM" id="Phobius"/>
    </source>
</evidence>
<feature type="transmembrane region" description="Helical" evidence="2">
    <location>
        <begin position="344"/>
        <end position="363"/>
    </location>
</feature>
<gene>
    <name evidence="3" type="ordered locus">Dtox_1663</name>
</gene>
<dbReference type="EMBL" id="CP001720">
    <property type="protein sequence ID" value="ACV62520.1"/>
    <property type="molecule type" value="Genomic_DNA"/>
</dbReference>
<dbReference type="eggNOG" id="COG5373">
    <property type="taxonomic scope" value="Bacteria"/>
</dbReference>
<feature type="transmembrane region" description="Helical" evidence="2">
    <location>
        <begin position="569"/>
        <end position="591"/>
    </location>
</feature>
<keyword evidence="4" id="KW-1185">Reference proteome</keyword>
<dbReference type="InterPro" id="IPR019286">
    <property type="entry name" value="DUF2339_TM"/>
</dbReference>
<dbReference type="Proteomes" id="UP000002217">
    <property type="component" value="Chromosome"/>
</dbReference>
<feature type="transmembrane region" description="Helical" evidence="2">
    <location>
        <begin position="315"/>
        <end position="332"/>
    </location>
</feature>
<accession>C8VWG8</accession>